<feature type="domain" description="XdhC Rossmann" evidence="2">
    <location>
        <begin position="197"/>
        <end position="332"/>
    </location>
</feature>
<dbReference type="Gene3D" id="3.40.50.720">
    <property type="entry name" value="NAD(P)-binding Rossmann-like Domain"/>
    <property type="match status" value="1"/>
</dbReference>
<keyword evidence="4" id="KW-1185">Reference proteome</keyword>
<evidence type="ECO:0000259" key="2">
    <source>
        <dbReference type="Pfam" id="PF13478"/>
    </source>
</evidence>
<feature type="domain" description="XdhC- CoxI" evidence="1">
    <location>
        <begin position="16"/>
        <end position="78"/>
    </location>
</feature>
<organism evidence="3 4">
    <name type="scientific">Tumebacillus avium</name>
    <dbReference type="NCBI Taxonomy" id="1903704"/>
    <lineage>
        <taxon>Bacteria</taxon>
        <taxon>Bacillati</taxon>
        <taxon>Bacillota</taxon>
        <taxon>Bacilli</taxon>
        <taxon>Bacillales</taxon>
        <taxon>Alicyclobacillaceae</taxon>
        <taxon>Tumebacillus</taxon>
    </lineage>
</organism>
<dbReference type="PANTHER" id="PTHR30388:SF6">
    <property type="entry name" value="XANTHINE DEHYDROGENASE SUBUNIT A-RELATED"/>
    <property type="match status" value="1"/>
</dbReference>
<name>A0A1Y0INF1_9BACL</name>
<evidence type="ECO:0000313" key="3">
    <source>
        <dbReference type="EMBL" id="ARU61569.1"/>
    </source>
</evidence>
<evidence type="ECO:0000259" key="1">
    <source>
        <dbReference type="Pfam" id="PF02625"/>
    </source>
</evidence>
<sequence length="339" mass="36791">MKELHQIAKALQPVPQRALIATVIRVEGSAYRKEGASRLLLPGCCGVGVISAGCLEADLEARFPRLWEEGAARTLVYDMSAEDDLSWGQGAGCNGVVHVLVEPVGEELRSCLLQMDELLRSGTPVLVIKQLTQHGAVARSCYLTEQGLTFGDWGDGIEVLADAAWGQIRQSRKSGVHKLEGVERECYLQLVLPQPRLLLVGAGEDARPLAAYAAAAGFSVTVADWRSDACSRTHFPQADQLIAGPLTDILEQLDLSLDDAAVIMTHNFQRDREALQLLLQKQVGYLGVLGPRHRTTRLLEGNTIPEAVRSPVGLAIGAEGPEEIAVSILAELIQTRRRR</sequence>
<dbReference type="EMBL" id="CP021434">
    <property type="protein sequence ID" value="ARU61569.1"/>
    <property type="molecule type" value="Genomic_DNA"/>
</dbReference>
<gene>
    <name evidence="3" type="ORF">CBW65_11520</name>
</gene>
<reference evidence="4" key="1">
    <citation type="submission" date="2017-05" db="EMBL/GenBank/DDBJ databases">
        <authorList>
            <person name="Sung H."/>
        </authorList>
    </citation>
    <scope>NUCLEOTIDE SEQUENCE [LARGE SCALE GENOMIC DNA]</scope>
    <source>
        <strain evidence="4">AR23208</strain>
    </source>
</reference>
<dbReference type="RefSeq" id="WP_087456948.1">
    <property type="nucleotide sequence ID" value="NZ_CP021434.1"/>
</dbReference>
<dbReference type="OrthoDB" id="9773039at2"/>
<protein>
    <recommendedName>
        <fullName evidence="5">Xanthine dehydrogenase</fullName>
    </recommendedName>
</protein>
<dbReference type="AlphaFoldDB" id="A0A1Y0INF1"/>
<dbReference type="PANTHER" id="PTHR30388">
    <property type="entry name" value="ALDEHYDE OXIDOREDUCTASE MOLYBDENUM COFACTOR ASSEMBLY PROTEIN"/>
    <property type="match status" value="1"/>
</dbReference>
<dbReference type="KEGG" id="tum:CBW65_11520"/>
<dbReference type="InterPro" id="IPR027051">
    <property type="entry name" value="XdhC_Rossmann_dom"/>
</dbReference>
<dbReference type="InterPro" id="IPR003777">
    <property type="entry name" value="XdhC_CoxI"/>
</dbReference>
<dbReference type="InterPro" id="IPR052698">
    <property type="entry name" value="MoCofactor_Util/Proc"/>
</dbReference>
<accession>A0A1Y0INF1</accession>
<proteinExistence type="predicted"/>
<dbReference type="Pfam" id="PF13478">
    <property type="entry name" value="XdhC_C"/>
    <property type="match status" value="1"/>
</dbReference>
<evidence type="ECO:0008006" key="5">
    <source>
        <dbReference type="Google" id="ProtNLM"/>
    </source>
</evidence>
<dbReference type="Proteomes" id="UP000195437">
    <property type="component" value="Chromosome"/>
</dbReference>
<evidence type="ECO:0000313" key="4">
    <source>
        <dbReference type="Proteomes" id="UP000195437"/>
    </source>
</evidence>
<dbReference type="Pfam" id="PF02625">
    <property type="entry name" value="XdhC_CoxI"/>
    <property type="match status" value="1"/>
</dbReference>